<proteinExistence type="predicted"/>
<evidence type="ECO:0000313" key="1">
    <source>
        <dbReference type="EMBL" id="QNE17673.1"/>
    </source>
</evidence>
<reference evidence="2" key="1">
    <citation type="submission" date="2019-09" db="EMBL/GenBank/DDBJ databases">
        <title>Antimicrobial potential of Antarctic Bacteria.</title>
        <authorList>
            <person name="Benaud N."/>
            <person name="Edwards R.J."/>
            <person name="Ferrari B.C."/>
        </authorList>
    </citation>
    <scope>NUCLEOTIDE SEQUENCE [LARGE SCALE GENOMIC DNA]</scope>
    <source>
        <strain evidence="2">SPB151</strain>
    </source>
</reference>
<reference evidence="1 2" key="2">
    <citation type="journal article" date="2020" name="Microbiol. Resour. Announc.">
        <title>Antarctic desert soil bacteria exhibit high novel natural product potential, evaluated through long-read genome sequencing and comparative genomics.</title>
        <authorList>
            <person name="Benaud N."/>
            <person name="Edwards R.J."/>
            <person name="Amos T.G."/>
            <person name="D'Agostino P.M."/>
            <person name="Gutierrez-Chavez C."/>
            <person name="Montgomery K."/>
            <person name="Nicetic I."/>
            <person name="Ferrari B.C."/>
        </authorList>
    </citation>
    <scope>NUCLEOTIDE SEQUENCE [LARGE SCALE GENOMIC DNA]</scope>
    <source>
        <strain evidence="1 2">SPB151</strain>
    </source>
</reference>
<dbReference type="AlphaFoldDB" id="A0A7G6WUK8"/>
<accession>A0A7G6WUK8</accession>
<sequence>MPVVGDLESARTELAGVFTGNLCLVPASHSIYDWATAQNALLDLMNDTDNGISLIASGGDRPIDLHMLLLSEELYRKLQAIGIELIAPRPSIFPVG</sequence>
<dbReference type="RefSeq" id="WP_185446501.1">
    <property type="nucleotide sequence ID" value="NZ_CP043661.1"/>
</dbReference>
<organism evidence="1 2">
    <name type="scientific">Kribbella qitaiheensis</name>
    <dbReference type="NCBI Taxonomy" id="1544730"/>
    <lineage>
        <taxon>Bacteria</taxon>
        <taxon>Bacillati</taxon>
        <taxon>Actinomycetota</taxon>
        <taxon>Actinomycetes</taxon>
        <taxon>Propionibacteriales</taxon>
        <taxon>Kribbellaceae</taxon>
        <taxon>Kribbella</taxon>
    </lineage>
</organism>
<protein>
    <submittedName>
        <fullName evidence="1">Uncharacterized protein</fullName>
    </submittedName>
</protein>
<name>A0A7G6WUK8_9ACTN</name>
<dbReference type="EMBL" id="CP043661">
    <property type="protein sequence ID" value="QNE17673.1"/>
    <property type="molecule type" value="Genomic_DNA"/>
</dbReference>
<keyword evidence="2" id="KW-1185">Reference proteome</keyword>
<evidence type="ECO:0000313" key="2">
    <source>
        <dbReference type="Proteomes" id="UP000515563"/>
    </source>
</evidence>
<gene>
    <name evidence="1" type="ORF">F1D05_06870</name>
</gene>
<dbReference type="Proteomes" id="UP000515563">
    <property type="component" value="Chromosome"/>
</dbReference>
<dbReference type="KEGG" id="kqi:F1D05_06870"/>